<evidence type="ECO:0000313" key="16">
    <source>
        <dbReference type="EMBL" id="KAG9490957.1"/>
    </source>
</evidence>
<dbReference type="CDD" id="cd11304">
    <property type="entry name" value="Cadherin_repeat"/>
    <property type="match status" value="6"/>
</dbReference>
<dbReference type="FunFam" id="2.60.40.60:FF:000002">
    <property type="entry name" value="Protocadherin alpha 2"/>
    <property type="match status" value="1"/>
</dbReference>
<feature type="non-terminal residue" evidence="16">
    <location>
        <position position="710"/>
    </location>
</feature>
<keyword evidence="9 13" id="KW-1133">Transmembrane helix</keyword>
<evidence type="ECO:0000256" key="5">
    <source>
        <dbReference type="ARBA" id="ARBA00022729"/>
    </source>
</evidence>
<dbReference type="SMART" id="SM00112">
    <property type="entry name" value="CA"/>
    <property type="match status" value="6"/>
</dbReference>
<dbReference type="InterPro" id="IPR015919">
    <property type="entry name" value="Cadherin-like_sf"/>
</dbReference>
<dbReference type="Proteomes" id="UP000770717">
    <property type="component" value="Unassembled WGS sequence"/>
</dbReference>
<dbReference type="OrthoDB" id="6252479at2759"/>
<keyword evidence="17" id="KW-1185">Reference proteome</keyword>
<evidence type="ECO:0000256" key="3">
    <source>
        <dbReference type="ARBA" id="ARBA00022475"/>
    </source>
</evidence>
<keyword evidence="10 13" id="KW-0472">Membrane</keyword>
<evidence type="ECO:0000256" key="9">
    <source>
        <dbReference type="ARBA" id="ARBA00022989"/>
    </source>
</evidence>
<keyword evidence="4 13" id="KW-0812">Transmembrane</keyword>
<keyword evidence="6" id="KW-0677">Repeat</keyword>
<reference evidence="16" key="1">
    <citation type="thesis" date="2020" institute="ProQuest LLC" country="789 East Eisenhower Parkway, Ann Arbor, MI, USA">
        <title>Comparative Genomics and Chromosome Evolution.</title>
        <authorList>
            <person name="Mudd A.B."/>
        </authorList>
    </citation>
    <scope>NUCLEOTIDE SEQUENCE</scope>
    <source>
        <strain evidence="16">HN-11 Male</strain>
        <tissue evidence="16">Kidney and liver</tissue>
    </source>
</reference>
<gene>
    <name evidence="16" type="ORF">GDO78_006339</name>
</gene>
<dbReference type="FunFam" id="2.60.40.60:FF:000001">
    <property type="entry name" value="Protocadherin alpha 2"/>
    <property type="match status" value="1"/>
</dbReference>
<feature type="domain" description="Cadherin" evidence="15">
    <location>
        <begin position="242"/>
        <end position="349"/>
    </location>
</feature>
<proteinExistence type="predicted"/>
<evidence type="ECO:0000256" key="10">
    <source>
        <dbReference type="ARBA" id="ARBA00023136"/>
    </source>
</evidence>
<evidence type="ECO:0000259" key="15">
    <source>
        <dbReference type="PROSITE" id="PS50268"/>
    </source>
</evidence>
<dbReference type="InterPro" id="IPR050174">
    <property type="entry name" value="Protocadherin/Cadherin-CA"/>
</dbReference>
<dbReference type="PROSITE" id="PS50268">
    <property type="entry name" value="CADHERIN_2"/>
    <property type="match status" value="6"/>
</dbReference>
<accession>A0A8J6KFF6</accession>
<evidence type="ECO:0000256" key="8">
    <source>
        <dbReference type="ARBA" id="ARBA00022889"/>
    </source>
</evidence>
<feature type="domain" description="Cadherin" evidence="15">
    <location>
        <begin position="133"/>
        <end position="241"/>
    </location>
</feature>
<dbReference type="PRINTS" id="PR00205">
    <property type="entry name" value="CADHERIN"/>
</dbReference>
<feature type="domain" description="Cadherin" evidence="15">
    <location>
        <begin position="26"/>
        <end position="132"/>
    </location>
</feature>
<dbReference type="SUPFAM" id="SSF49313">
    <property type="entry name" value="Cadherin-like"/>
    <property type="match status" value="6"/>
</dbReference>
<evidence type="ECO:0000256" key="1">
    <source>
        <dbReference type="ARBA" id="ARBA00003436"/>
    </source>
</evidence>
<dbReference type="EMBL" id="WNTK01000002">
    <property type="protein sequence ID" value="KAG9490957.1"/>
    <property type="molecule type" value="Genomic_DNA"/>
</dbReference>
<evidence type="ECO:0000256" key="6">
    <source>
        <dbReference type="ARBA" id="ARBA00022737"/>
    </source>
</evidence>
<dbReference type="AlphaFoldDB" id="A0A8J6KFF6"/>
<organism evidence="16 17">
    <name type="scientific">Eleutherodactylus coqui</name>
    <name type="common">Puerto Rican coqui</name>
    <dbReference type="NCBI Taxonomy" id="57060"/>
    <lineage>
        <taxon>Eukaryota</taxon>
        <taxon>Metazoa</taxon>
        <taxon>Chordata</taxon>
        <taxon>Craniata</taxon>
        <taxon>Vertebrata</taxon>
        <taxon>Euteleostomi</taxon>
        <taxon>Amphibia</taxon>
        <taxon>Batrachia</taxon>
        <taxon>Anura</taxon>
        <taxon>Neobatrachia</taxon>
        <taxon>Hyloidea</taxon>
        <taxon>Eleutherodactylidae</taxon>
        <taxon>Eleutherodactylinae</taxon>
        <taxon>Eleutherodactylus</taxon>
        <taxon>Eleutherodactylus</taxon>
    </lineage>
</organism>
<dbReference type="PANTHER" id="PTHR24028:SF133">
    <property type="entry name" value="PROTOCADHERIN ALPHA-4"/>
    <property type="match status" value="1"/>
</dbReference>
<sequence>MGLALKPWILHWWMWMHLLICLIEVSNGQISYAIMEELEKGTIIGNLAQDLQMDPKLLFNRKFHITYDTKLQYFDINSITGTLHIANIIDREELCGSSMHCVIRLGIVMDMPLVLYHIEINILDINDNAPCFKENEIVLAIAESTDPGSHFPLEGAFDPDASSNSVCSYVVSPNDLFDIDARVRDDKIKSLALVLKNALDREQQVIHVLTLTAADCGRPTLTGTTQIKILVQDANDNPPVFSDSLYRLSIPEDYPVGTVLITLNATDNDDGKNCDIEYSFSNIMPTSVQQMFDIDRKSGEISLKGNLDYEERTLYEMQVQAKDHGQLPLTGHCKVIVEIIDVNDNPPEIKVTSLSSIIKEDARPGFVIALFTVTDRDSGNNSKVSCQLPDHFPFTLESKFSNFYSLVLKHSLDRESRESYDVLISATDSGFPSLSSTTCITFTVLDINDNPPVFIQPSYKISVLENTLPETLILQVSAVDKDSNENAWLSYSLLPISIEGIKSSNFITIHSDSGAVFLVKSLDYEKIQMFCVVIEAKDHGSPSLSSTVTLTVFIQDQNDNSPQILPSLFTGEVWRSAQAGHVVTKVKAFDLDSGYNGLLRYEIISFTNTSLFRVELYTGDIIVARIIEETDEDLQNIFIIIKDHGEPPKSAITAVTITLLQSKEDELDENVTLYRNKMVIVDFNGHLIIAISFISSIFLLAAVSYIGVKY</sequence>
<feature type="domain" description="Cadherin" evidence="15">
    <location>
        <begin position="565"/>
        <end position="671"/>
    </location>
</feature>
<dbReference type="InterPro" id="IPR013164">
    <property type="entry name" value="Cadherin_N"/>
</dbReference>
<dbReference type="Pfam" id="PF08266">
    <property type="entry name" value="Cadherin_2"/>
    <property type="match status" value="1"/>
</dbReference>
<protein>
    <recommendedName>
        <fullName evidence="15">Cadherin domain-containing protein</fullName>
    </recommendedName>
</protein>
<feature type="domain" description="Cadherin" evidence="15">
    <location>
        <begin position="455"/>
        <end position="564"/>
    </location>
</feature>
<feature type="signal peptide" evidence="14">
    <location>
        <begin position="1"/>
        <end position="28"/>
    </location>
</feature>
<evidence type="ECO:0000256" key="4">
    <source>
        <dbReference type="ARBA" id="ARBA00022692"/>
    </source>
</evidence>
<dbReference type="FunFam" id="2.60.40.60:FF:000006">
    <property type="entry name" value="Protocadherin alpha 2"/>
    <property type="match status" value="1"/>
</dbReference>
<evidence type="ECO:0000256" key="7">
    <source>
        <dbReference type="ARBA" id="ARBA00022837"/>
    </source>
</evidence>
<comment type="function">
    <text evidence="1">Potential calcium-dependent cell-adhesion protein. May be involved in the establishment and maintenance of specific neuronal connections in the brain.</text>
</comment>
<keyword evidence="7 12" id="KW-0106">Calcium</keyword>
<keyword evidence="3" id="KW-1003">Cell membrane</keyword>
<dbReference type="PROSITE" id="PS00232">
    <property type="entry name" value="CADHERIN_1"/>
    <property type="match status" value="2"/>
</dbReference>
<dbReference type="InterPro" id="IPR002126">
    <property type="entry name" value="Cadherin-like_dom"/>
</dbReference>
<dbReference type="GO" id="GO:0005509">
    <property type="term" value="F:calcium ion binding"/>
    <property type="evidence" value="ECO:0007669"/>
    <property type="project" value="UniProtKB-UniRule"/>
</dbReference>
<dbReference type="InterPro" id="IPR020894">
    <property type="entry name" value="Cadherin_CS"/>
</dbReference>
<dbReference type="FunFam" id="2.60.40.60:FF:000004">
    <property type="entry name" value="Protocadherin 1 gamma 2"/>
    <property type="match status" value="1"/>
</dbReference>
<evidence type="ECO:0000256" key="13">
    <source>
        <dbReference type="SAM" id="Phobius"/>
    </source>
</evidence>
<dbReference type="GO" id="GO:0007156">
    <property type="term" value="P:homophilic cell adhesion via plasma membrane adhesion molecules"/>
    <property type="evidence" value="ECO:0007669"/>
    <property type="project" value="InterPro"/>
</dbReference>
<feature type="chain" id="PRO_5035325382" description="Cadherin domain-containing protein" evidence="14">
    <location>
        <begin position="29"/>
        <end position="710"/>
    </location>
</feature>
<evidence type="ECO:0000256" key="11">
    <source>
        <dbReference type="ARBA" id="ARBA00023180"/>
    </source>
</evidence>
<keyword evidence="11" id="KW-0325">Glycoprotein</keyword>
<dbReference type="PANTHER" id="PTHR24028">
    <property type="entry name" value="CADHERIN-87A"/>
    <property type="match status" value="1"/>
</dbReference>
<dbReference type="FunFam" id="2.60.40.60:FF:000007">
    <property type="entry name" value="Protocadherin alpha 2"/>
    <property type="match status" value="1"/>
</dbReference>
<feature type="transmembrane region" description="Helical" evidence="13">
    <location>
        <begin position="687"/>
        <end position="708"/>
    </location>
</feature>
<comment type="subcellular location">
    <subcellularLocation>
        <location evidence="2">Cell membrane</location>
        <topology evidence="2">Single-pass type I membrane protein</topology>
    </subcellularLocation>
</comment>
<dbReference type="GO" id="GO:0005886">
    <property type="term" value="C:plasma membrane"/>
    <property type="evidence" value="ECO:0007669"/>
    <property type="project" value="UniProtKB-SubCell"/>
</dbReference>
<dbReference type="Pfam" id="PF00028">
    <property type="entry name" value="Cadherin"/>
    <property type="match status" value="5"/>
</dbReference>
<feature type="domain" description="Cadherin" evidence="15">
    <location>
        <begin position="350"/>
        <end position="454"/>
    </location>
</feature>
<name>A0A8J6KFF6_ELECQ</name>
<keyword evidence="8" id="KW-0130">Cell adhesion</keyword>
<evidence type="ECO:0000256" key="2">
    <source>
        <dbReference type="ARBA" id="ARBA00004251"/>
    </source>
</evidence>
<evidence type="ECO:0000256" key="12">
    <source>
        <dbReference type="PROSITE-ProRule" id="PRU00043"/>
    </source>
</evidence>
<evidence type="ECO:0000313" key="17">
    <source>
        <dbReference type="Proteomes" id="UP000770717"/>
    </source>
</evidence>
<evidence type="ECO:0000256" key="14">
    <source>
        <dbReference type="SAM" id="SignalP"/>
    </source>
</evidence>
<keyword evidence="5 14" id="KW-0732">Signal</keyword>
<dbReference type="Gene3D" id="2.60.40.60">
    <property type="entry name" value="Cadherins"/>
    <property type="match status" value="6"/>
</dbReference>
<comment type="caution">
    <text evidence="16">The sequence shown here is derived from an EMBL/GenBank/DDBJ whole genome shotgun (WGS) entry which is preliminary data.</text>
</comment>
<dbReference type="FunFam" id="2.60.40.60:FF:000129">
    <property type="entry name" value="protocadherin alpha-C2 isoform X1"/>
    <property type="match status" value="1"/>
</dbReference>